<sequence length="323" mass="36681">MKEKLCKKILGFLLASLLLLTVSPPAFADMGPKPSVTLRLYIYNDQNYAVTLLGNTESTGPWSAPSAYGDWMGSREVWEAFKNYDAPEGYYFLGYFKEYFGDAEQTFTWGYYPPQKFYVLLYNMDTGVFSISKEPVQRYAFDSEWQVLFDPEDGWMHVYTNRTDSDQISLFTSRLLITLILELALGALVFGLREKAQQNLIGGVNLATQFALNLVLHYGLFYLGPWAGFALYAGMEVLVFAVEASVYCRWLPWPEGKTPRPVLYALTANLLSFGVGWLLNEHLTNAQIRWLSLAALFLWYTVPKLAGKACLSKQNAQETDKKL</sequence>
<organism evidence="3 4">
    <name type="scientific">Faecalibacterium prausnitzii</name>
    <dbReference type="NCBI Taxonomy" id="853"/>
    <lineage>
        <taxon>Bacteria</taxon>
        <taxon>Bacillati</taxon>
        <taxon>Bacillota</taxon>
        <taxon>Clostridia</taxon>
        <taxon>Eubacteriales</taxon>
        <taxon>Oscillospiraceae</taxon>
        <taxon>Faecalibacterium</taxon>
    </lineage>
</organism>
<reference evidence="3 4" key="1">
    <citation type="journal article" date="2017" name="Front. Microbiol.">
        <title>New Insights into the Diversity of the Genus Faecalibacterium.</title>
        <authorList>
            <person name="Benevides L."/>
            <person name="Burman S."/>
            <person name="Martin R."/>
            <person name="Robert V."/>
            <person name="Thomas M."/>
            <person name="Miquel S."/>
            <person name="Chain F."/>
            <person name="Sokol H."/>
            <person name="Bermudez-Humaran L.G."/>
            <person name="Morrison M."/>
            <person name="Langella P."/>
            <person name="Azevedo V.A."/>
            <person name="Chatel J.M."/>
            <person name="Soares S."/>
        </authorList>
    </citation>
    <scope>NUCLEOTIDE SEQUENCE [LARGE SCALE GENOMIC DNA]</scope>
    <source>
        <strain evidence="3 4">CNCM I 4575</strain>
    </source>
</reference>
<evidence type="ECO:0000256" key="2">
    <source>
        <dbReference type="SAM" id="SignalP"/>
    </source>
</evidence>
<feature type="transmembrane region" description="Helical" evidence="1">
    <location>
        <begin position="229"/>
        <end position="250"/>
    </location>
</feature>
<name>A0A2A7ARR8_9FIRM</name>
<feature type="chain" id="PRO_5013332337" description="DoxX family protein" evidence="2">
    <location>
        <begin position="29"/>
        <end position="323"/>
    </location>
</feature>
<evidence type="ECO:0000313" key="3">
    <source>
        <dbReference type="EMBL" id="PDX81854.1"/>
    </source>
</evidence>
<evidence type="ECO:0000313" key="4">
    <source>
        <dbReference type="Proteomes" id="UP000220005"/>
    </source>
</evidence>
<feature type="transmembrane region" description="Helical" evidence="1">
    <location>
        <begin position="286"/>
        <end position="302"/>
    </location>
</feature>
<proteinExistence type="predicted"/>
<feature type="transmembrane region" description="Helical" evidence="1">
    <location>
        <begin position="204"/>
        <end position="223"/>
    </location>
</feature>
<feature type="transmembrane region" description="Helical" evidence="1">
    <location>
        <begin position="171"/>
        <end position="192"/>
    </location>
</feature>
<keyword evidence="1" id="KW-0812">Transmembrane</keyword>
<keyword evidence="2" id="KW-0732">Signal</keyword>
<keyword evidence="1" id="KW-1133">Transmembrane helix</keyword>
<dbReference type="EMBL" id="NMTY01000009">
    <property type="protein sequence ID" value="PDX81854.1"/>
    <property type="molecule type" value="Genomic_DNA"/>
</dbReference>
<dbReference type="AlphaFoldDB" id="A0A2A7ARR8"/>
<gene>
    <name evidence="3" type="ORF">CGS58_04820</name>
</gene>
<accession>A0A2A7ARR8</accession>
<feature type="signal peptide" evidence="2">
    <location>
        <begin position="1"/>
        <end position="28"/>
    </location>
</feature>
<evidence type="ECO:0000256" key="1">
    <source>
        <dbReference type="SAM" id="Phobius"/>
    </source>
</evidence>
<keyword evidence="1" id="KW-0472">Membrane</keyword>
<protein>
    <recommendedName>
        <fullName evidence="5">DoxX family protein</fullName>
    </recommendedName>
</protein>
<dbReference type="RefSeq" id="WP_097839132.1">
    <property type="nucleotide sequence ID" value="NZ_NMTY01000009.1"/>
</dbReference>
<comment type="caution">
    <text evidence="3">The sequence shown here is derived from an EMBL/GenBank/DDBJ whole genome shotgun (WGS) entry which is preliminary data.</text>
</comment>
<dbReference type="Proteomes" id="UP000220005">
    <property type="component" value="Unassembled WGS sequence"/>
</dbReference>
<evidence type="ECO:0008006" key="5">
    <source>
        <dbReference type="Google" id="ProtNLM"/>
    </source>
</evidence>
<feature type="transmembrane region" description="Helical" evidence="1">
    <location>
        <begin position="262"/>
        <end position="280"/>
    </location>
</feature>